<dbReference type="InterPro" id="IPR017884">
    <property type="entry name" value="SANT_dom"/>
</dbReference>
<evidence type="ECO:0000259" key="8">
    <source>
        <dbReference type="PROSITE" id="PS50090"/>
    </source>
</evidence>
<feature type="domain" description="Myb-like" evidence="8">
    <location>
        <begin position="8"/>
        <end position="58"/>
    </location>
</feature>
<dbReference type="CDD" id="cd00167">
    <property type="entry name" value="SANT"/>
    <property type="match status" value="2"/>
</dbReference>
<dbReference type="NCBIfam" id="TIGR01557">
    <property type="entry name" value="myb_SHAQKYF"/>
    <property type="match status" value="1"/>
</dbReference>
<keyword evidence="2" id="KW-0217">Developmental protein</keyword>
<dbReference type="SMART" id="SM00717">
    <property type="entry name" value="SANT"/>
    <property type="match status" value="2"/>
</dbReference>
<dbReference type="PROSITE" id="PS51294">
    <property type="entry name" value="HTH_MYB"/>
    <property type="match status" value="1"/>
</dbReference>
<dbReference type="InterPro" id="IPR017930">
    <property type="entry name" value="Myb_dom"/>
</dbReference>
<dbReference type="GO" id="GO:0005634">
    <property type="term" value="C:nucleus"/>
    <property type="evidence" value="ECO:0007669"/>
    <property type="project" value="UniProtKB-SubCell"/>
</dbReference>
<dbReference type="AlphaFoldDB" id="A0A8X8WVZ3"/>
<keyword evidence="5" id="KW-0804">Transcription</keyword>
<feature type="domain" description="SANT" evidence="9">
    <location>
        <begin position="132"/>
        <end position="180"/>
    </location>
</feature>
<keyword evidence="3" id="KW-0805">Transcription regulation</keyword>
<evidence type="ECO:0000256" key="4">
    <source>
        <dbReference type="ARBA" id="ARBA00023125"/>
    </source>
</evidence>
<dbReference type="PANTHER" id="PTHR44042">
    <property type="entry name" value="DUPLICATED HOMEODOMAIN-LIKE SUPERFAMILY PROTEIN-RELATED"/>
    <property type="match status" value="1"/>
</dbReference>
<dbReference type="FunFam" id="1.10.10.60:FF:000009">
    <property type="entry name" value="transcription factor MYB1R1"/>
    <property type="match status" value="1"/>
</dbReference>
<dbReference type="GO" id="GO:0003677">
    <property type="term" value="F:DNA binding"/>
    <property type="evidence" value="ECO:0007669"/>
    <property type="project" value="UniProtKB-KW"/>
</dbReference>
<evidence type="ECO:0000313" key="12">
    <source>
        <dbReference type="Proteomes" id="UP000298416"/>
    </source>
</evidence>
<dbReference type="PANTHER" id="PTHR44042:SF67">
    <property type="entry name" value="MYB-LIKE PROTEIN I"/>
    <property type="match status" value="1"/>
</dbReference>
<dbReference type="PROSITE" id="PS50090">
    <property type="entry name" value="MYB_LIKE"/>
    <property type="match status" value="2"/>
</dbReference>
<evidence type="ECO:0000256" key="7">
    <source>
        <dbReference type="SAM" id="MobiDB-lite"/>
    </source>
</evidence>
<keyword evidence="12" id="KW-1185">Reference proteome</keyword>
<evidence type="ECO:0000256" key="3">
    <source>
        <dbReference type="ARBA" id="ARBA00023015"/>
    </source>
</evidence>
<evidence type="ECO:0000256" key="2">
    <source>
        <dbReference type="ARBA" id="ARBA00022473"/>
    </source>
</evidence>
<evidence type="ECO:0000259" key="10">
    <source>
        <dbReference type="PROSITE" id="PS51294"/>
    </source>
</evidence>
<protein>
    <submittedName>
        <fullName evidence="11">Uncharacterized protein</fullName>
    </submittedName>
</protein>
<name>A0A8X8WVZ3_SALSN</name>
<dbReference type="InterPro" id="IPR006447">
    <property type="entry name" value="Myb_dom_plants"/>
</dbReference>
<reference evidence="11" key="1">
    <citation type="submission" date="2018-01" db="EMBL/GenBank/DDBJ databases">
        <authorList>
            <person name="Mao J.F."/>
        </authorList>
    </citation>
    <scope>NUCLEOTIDE SEQUENCE</scope>
    <source>
        <strain evidence="11">Huo1</strain>
        <tissue evidence="11">Leaf</tissue>
    </source>
</reference>
<comment type="caution">
    <text evidence="11">The sequence shown here is derived from an EMBL/GenBank/DDBJ whole genome shotgun (WGS) entry which is preliminary data.</text>
</comment>
<accession>A0A8X8WVZ3</accession>
<evidence type="ECO:0000313" key="11">
    <source>
        <dbReference type="EMBL" id="KAG6401824.1"/>
    </source>
</evidence>
<dbReference type="InterPro" id="IPR001005">
    <property type="entry name" value="SANT/Myb"/>
</dbReference>
<sequence>MPGGWSGGGWSREEDKAFENGIAMHWNEECKEQSWTQIASMVPTKSILELKHHYMLLLQDVAAIEAGNVPLPNYNTAIATASSSFMSTTTYKDKPFSSSTFSPLESTSAQPPGKGGGASSRSDQERRKGIPWTEEEHRLFLLGLDKFGKGDWRSISRNYVISRTPTQVASHAQKYFIRLNSMNRDRRRSSIHDITSINGEVLSSAHLPLLVTSQHPHPPPATPPAMKHHQRPNMHGLGMYSGAPVGQPVSVPPAGHMAPAVGTPVMMPPGHHHQPSYVLPVGCPMPPPPQPPIN</sequence>
<evidence type="ECO:0000256" key="1">
    <source>
        <dbReference type="ARBA" id="ARBA00004123"/>
    </source>
</evidence>
<dbReference type="Proteomes" id="UP000298416">
    <property type="component" value="Unassembled WGS sequence"/>
</dbReference>
<dbReference type="Pfam" id="PF00249">
    <property type="entry name" value="Myb_DNA-binding"/>
    <property type="match status" value="2"/>
</dbReference>
<reference evidence="11" key="2">
    <citation type="submission" date="2020-08" db="EMBL/GenBank/DDBJ databases">
        <title>Plant Genome Project.</title>
        <authorList>
            <person name="Zhang R.-G."/>
        </authorList>
    </citation>
    <scope>NUCLEOTIDE SEQUENCE</scope>
    <source>
        <strain evidence="11">Huo1</strain>
        <tissue evidence="11">Leaf</tissue>
    </source>
</reference>
<gene>
    <name evidence="11" type="ORF">SASPL_138692</name>
</gene>
<feature type="domain" description="Myb-like" evidence="8">
    <location>
        <begin position="124"/>
        <end position="176"/>
    </location>
</feature>
<feature type="compositionally biased region" description="Low complexity" evidence="7">
    <location>
        <begin position="97"/>
        <end position="108"/>
    </location>
</feature>
<dbReference type="GO" id="GO:0048262">
    <property type="term" value="P:determination of dorsal/ventral asymmetry"/>
    <property type="evidence" value="ECO:0007669"/>
    <property type="project" value="UniProtKB-ARBA"/>
</dbReference>
<dbReference type="EMBL" id="PNBA02000014">
    <property type="protein sequence ID" value="KAG6401824.1"/>
    <property type="molecule type" value="Genomic_DNA"/>
</dbReference>
<evidence type="ECO:0000256" key="5">
    <source>
        <dbReference type="ARBA" id="ARBA00023163"/>
    </source>
</evidence>
<keyword evidence="4" id="KW-0238">DNA-binding</keyword>
<comment type="subcellular location">
    <subcellularLocation>
        <location evidence="1">Nucleus</location>
    </subcellularLocation>
</comment>
<dbReference type="GO" id="GO:0009908">
    <property type="term" value="P:flower development"/>
    <property type="evidence" value="ECO:0007669"/>
    <property type="project" value="UniProtKB-ARBA"/>
</dbReference>
<keyword evidence="6" id="KW-0539">Nucleus</keyword>
<feature type="region of interest" description="Disordered" evidence="7">
    <location>
        <begin position="97"/>
        <end position="130"/>
    </location>
</feature>
<dbReference type="OrthoDB" id="118550at2759"/>
<proteinExistence type="predicted"/>
<dbReference type="FunFam" id="1.10.10.60:FF:000154">
    <property type="entry name" value="Transcription factor SRM1"/>
    <property type="match status" value="1"/>
</dbReference>
<dbReference type="PROSITE" id="PS51293">
    <property type="entry name" value="SANT"/>
    <property type="match status" value="1"/>
</dbReference>
<evidence type="ECO:0000259" key="9">
    <source>
        <dbReference type="PROSITE" id="PS51293"/>
    </source>
</evidence>
<organism evidence="11">
    <name type="scientific">Salvia splendens</name>
    <name type="common">Scarlet sage</name>
    <dbReference type="NCBI Taxonomy" id="180675"/>
    <lineage>
        <taxon>Eukaryota</taxon>
        <taxon>Viridiplantae</taxon>
        <taxon>Streptophyta</taxon>
        <taxon>Embryophyta</taxon>
        <taxon>Tracheophyta</taxon>
        <taxon>Spermatophyta</taxon>
        <taxon>Magnoliopsida</taxon>
        <taxon>eudicotyledons</taxon>
        <taxon>Gunneridae</taxon>
        <taxon>Pentapetalae</taxon>
        <taxon>asterids</taxon>
        <taxon>lamiids</taxon>
        <taxon>Lamiales</taxon>
        <taxon>Lamiaceae</taxon>
        <taxon>Nepetoideae</taxon>
        <taxon>Mentheae</taxon>
        <taxon>Salviinae</taxon>
        <taxon>Salvia</taxon>
        <taxon>Salvia subgen. Calosphace</taxon>
        <taxon>core Calosphace</taxon>
    </lineage>
</organism>
<evidence type="ECO:0000256" key="6">
    <source>
        <dbReference type="ARBA" id="ARBA00023242"/>
    </source>
</evidence>
<feature type="domain" description="HTH myb-type" evidence="10">
    <location>
        <begin position="123"/>
        <end position="180"/>
    </location>
</feature>